<dbReference type="GO" id="GO:0003676">
    <property type="term" value="F:nucleic acid binding"/>
    <property type="evidence" value="ECO:0007669"/>
    <property type="project" value="InterPro"/>
</dbReference>
<feature type="domain" description="PD(D/E)XK endonuclease" evidence="1">
    <location>
        <begin position="1"/>
        <end position="114"/>
    </location>
</feature>
<dbReference type="EMBL" id="LAZR01004111">
    <property type="protein sequence ID" value="KKN11672.1"/>
    <property type="molecule type" value="Genomic_DNA"/>
</dbReference>
<dbReference type="InterPro" id="IPR021671">
    <property type="entry name" value="PD(D/E)XK_Endonuc"/>
</dbReference>
<accession>A0A0F9NI65</accession>
<evidence type="ECO:0000259" key="1">
    <source>
        <dbReference type="Pfam" id="PF11645"/>
    </source>
</evidence>
<gene>
    <name evidence="2" type="ORF">LCGC14_1024240</name>
</gene>
<name>A0A0F9NI65_9ZZZZ</name>
<dbReference type="Pfam" id="PF11645">
    <property type="entry name" value="PDDEXK_5"/>
    <property type="match status" value="1"/>
</dbReference>
<organism evidence="2">
    <name type="scientific">marine sediment metagenome</name>
    <dbReference type="NCBI Taxonomy" id="412755"/>
    <lineage>
        <taxon>unclassified sequences</taxon>
        <taxon>metagenomes</taxon>
        <taxon>ecological metagenomes</taxon>
    </lineage>
</organism>
<sequence>MNTSRKGKLLELKVLTRFYEKGYDVAIPFGTQEHWDLLCWKNNKFQRVQVKTAKLRGVKKDRVYIDFLRSKDRIENQKTQTWNYKGYSQDEIDWVIAVLPKTYLMWAIPVSAIANKRSLTFGLNDYRFDW</sequence>
<proteinExistence type="predicted"/>
<dbReference type="InterPro" id="IPR011856">
    <property type="entry name" value="tRNA_endonuc-like_dom_sf"/>
</dbReference>
<dbReference type="Gene3D" id="3.40.1350.10">
    <property type="match status" value="1"/>
</dbReference>
<evidence type="ECO:0000313" key="2">
    <source>
        <dbReference type="EMBL" id="KKN11672.1"/>
    </source>
</evidence>
<dbReference type="AlphaFoldDB" id="A0A0F9NI65"/>
<reference evidence="2" key="1">
    <citation type="journal article" date="2015" name="Nature">
        <title>Complex archaea that bridge the gap between prokaryotes and eukaryotes.</title>
        <authorList>
            <person name="Spang A."/>
            <person name="Saw J.H."/>
            <person name="Jorgensen S.L."/>
            <person name="Zaremba-Niedzwiedzka K."/>
            <person name="Martijn J."/>
            <person name="Lind A.E."/>
            <person name="van Eijk R."/>
            <person name="Schleper C."/>
            <person name="Guy L."/>
            <person name="Ettema T.J."/>
        </authorList>
    </citation>
    <scope>NUCLEOTIDE SEQUENCE</scope>
</reference>
<comment type="caution">
    <text evidence="2">The sequence shown here is derived from an EMBL/GenBank/DDBJ whole genome shotgun (WGS) entry which is preliminary data.</text>
</comment>
<protein>
    <recommendedName>
        <fullName evidence="1">PD(D/E)XK endonuclease domain-containing protein</fullName>
    </recommendedName>
</protein>